<proteinExistence type="predicted"/>
<evidence type="ECO:0000256" key="1">
    <source>
        <dbReference type="SAM" id="MobiDB-lite"/>
    </source>
</evidence>
<dbReference type="EMBL" id="CACRSM010000002">
    <property type="protein sequence ID" value="VYS82365.1"/>
    <property type="molecule type" value="Genomic_DNA"/>
</dbReference>
<evidence type="ECO:0000313" key="2">
    <source>
        <dbReference type="EMBL" id="VYS82365.1"/>
    </source>
</evidence>
<dbReference type="InterPro" id="IPR019660">
    <property type="entry name" value="Put_sensory_transdc_reg_YbjN"/>
</dbReference>
<feature type="region of interest" description="Disordered" evidence="1">
    <location>
        <begin position="142"/>
        <end position="166"/>
    </location>
</feature>
<gene>
    <name evidence="2" type="ORF">AOLFYP35_00444</name>
</gene>
<name>A0A6N2RRF3_9ACTO</name>
<protein>
    <submittedName>
        <fullName evidence="2">Uncharacterized protein</fullName>
    </submittedName>
</protein>
<organism evidence="2">
    <name type="scientific">Schaalia odontolytica</name>
    <dbReference type="NCBI Taxonomy" id="1660"/>
    <lineage>
        <taxon>Bacteria</taxon>
        <taxon>Bacillati</taxon>
        <taxon>Actinomycetota</taxon>
        <taxon>Actinomycetes</taxon>
        <taxon>Actinomycetales</taxon>
        <taxon>Actinomycetaceae</taxon>
        <taxon>Schaalia</taxon>
    </lineage>
</organism>
<dbReference type="Pfam" id="PF10722">
    <property type="entry name" value="YbjN"/>
    <property type="match status" value="1"/>
</dbReference>
<sequence length="166" mass="18654">MSISPVNTDRIRAVLHGHDLNFGESSDEELAVPTRNAIYFWNTSNPHILQLRAHWRGIANDDAEFASLMEEVRRCNATRTGPKAYLAPFEDGRRYGLIAECDIVATNGLSEAQLDTFFETSMSMIMGFFSDLEETLPEFVTWSDEDSDQESSSEANTISLHQGDRS</sequence>
<accession>A0A6N2RRF3</accession>
<reference evidence="2" key="1">
    <citation type="submission" date="2019-11" db="EMBL/GenBank/DDBJ databases">
        <authorList>
            <person name="Feng L."/>
        </authorList>
    </citation>
    <scope>NUCLEOTIDE SEQUENCE</scope>
    <source>
        <strain evidence="2">AodontolyticusLFYP35</strain>
    </source>
</reference>
<dbReference type="AlphaFoldDB" id="A0A6N2RRF3"/>